<keyword evidence="3" id="KW-0732">Signal</keyword>
<feature type="chain" id="PRO_5020986736" evidence="3">
    <location>
        <begin position="29"/>
        <end position="316"/>
    </location>
</feature>
<dbReference type="OrthoDB" id="9780873at2"/>
<evidence type="ECO:0000313" key="5">
    <source>
        <dbReference type="EMBL" id="TDR93218.1"/>
    </source>
</evidence>
<dbReference type="InterPro" id="IPR032710">
    <property type="entry name" value="NTF2-like_dom_sf"/>
</dbReference>
<evidence type="ECO:0000259" key="4">
    <source>
        <dbReference type="SMART" id="SM00978"/>
    </source>
</evidence>
<feature type="region of interest" description="Disordered" evidence="1">
    <location>
        <begin position="148"/>
        <end position="178"/>
    </location>
</feature>
<comment type="caution">
    <text evidence="5">The sequence shown here is derived from an EMBL/GenBank/DDBJ whole genome shotgun (WGS) entry which is preliminary data.</text>
</comment>
<evidence type="ECO:0000256" key="2">
    <source>
        <dbReference type="SAM" id="Phobius"/>
    </source>
</evidence>
<protein>
    <submittedName>
        <fullName evidence="5">Putative lipid-binding transport protein (Tim44 family)</fullName>
    </submittedName>
</protein>
<feature type="domain" description="Tim44-like" evidence="4">
    <location>
        <begin position="170"/>
        <end position="314"/>
    </location>
</feature>
<dbReference type="Pfam" id="PF04280">
    <property type="entry name" value="Tim44"/>
    <property type="match status" value="1"/>
</dbReference>
<dbReference type="EMBL" id="SNZR01000011">
    <property type="protein sequence ID" value="TDR93218.1"/>
    <property type="molecule type" value="Genomic_DNA"/>
</dbReference>
<feature type="signal peptide" evidence="3">
    <location>
        <begin position="1"/>
        <end position="28"/>
    </location>
</feature>
<gene>
    <name evidence="5" type="ORF">EV668_0474</name>
</gene>
<feature type="region of interest" description="Disordered" evidence="1">
    <location>
        <begin position="30"/>
        <end position="81"/>
    </location>
</feature>
<dbReference type="PANTHER" id="PTHR41542">
    <property type="entry name" value="BLL5807 PROTEIN"/>
    <property type="match status" value="1"/>
</dbReference>
<dbReference type="PANTHER" id="PTHR41542:SF1">
    <property type="entry name" value="BLL5807 PROTEIN"/>
    <property type="match status" value="1"/>
</dbReference>
<feature type="transmembrane region" description="Helical" evidence="2">
    <location>
        <begin position="109"/>
        <end position="137"/>
    </location>
</feature>
<dbReference type="Proteomes" id="UP000295122">
    <property type="component" value="Unassembled WGS sequence"/>
</dbReference>
<keyword evidence="2" id="KW-0812">Transmembrane</keyword>
<dbReference type="AlphaFoldDB" id="A0A4R7C4A0"/>
<reference evidence="5 6" key="1">
    <citation type="submission" date="2019-03" db="EMBL/GenBank/DDBJ databases">
        <title>Genomic Encyclopedia of Type Strains, Phase IV (KMG-IV): sequencing the most valuable type-strain genomes for metagenomic binning, comparative biology and taxonomic classification.</title>
        <authorList>
            <person name="Goeker M."/>
        </authorList>
    </citation>
    <scope>NUCLEOTIDE SEQUENCE [LARGE SCALE GENOMIC DNA]</scope>
    <source>
        <strain evidence="5 6">DSM 25903</strain>
    </source>
</reference>
<proteinExistence type="predicted"/>
<dbReference type="SMART" id="SM00978">
    <property type="entry name" value="Tim44"/>
    <property type="match status" value="1"/>
</dbReference>
<dbReference type="RefSeq" id="WP_133768241.1">
    <property type="nucleotide sequence ID" value="NZ_SNZR01000011.1"/>
</dbReference>
<dbReference type="Gene3D" id="3.10.450.240">
    <property type="match status" value="1"/>
</dbReference>
<dbReference type="SUPFAM" id="SSF54427">
    <property type="entry name" value="NTF2-like"/>
    <property type="match status" value="1"/>
</dbReference>
<organism evidence="5 6">
    <name type="scientific">Enterovirga rhinocerotis</name>
    <dbReference type="NCBI Taxonomy" id="1339210"/>
    <lineage>
        <taxon>Bacteria</taxon>
        <taxon>Pseudomonadati</taxon>
        <taxon>Pseudomonadota</taxon>
        <taxon>Alphaproteobacteria</taxon>
        <taxon>Hyphomicrobiales</taxon>
        <taxon>Methylobacteriaceae</taxon>
        <taxon>Enterovirga</taxon>
    </lineage>
</organism>
<sequence>MINRFRTLTRTALVAGLVTVLAAPIAEARPGGGKSFGSRGGSSWSAPKPTPTAPRGGAPIQRSETPSTAQRPGMAAPTAAQPRRFGLGTGIMAGLLGAGLFGMLTGSGFFGGIAGLASILGFLFQIALIAGLVWLALRFFRRRQEPAFATPGAAPQPDRSAGPMPGAQRSGLGGFGGGGRQPIEIGPEDYQAFERSLGEIQLSYGRGDAMALRRLATPEMAGYMEQDLAADRARGIRNEVSQPKLLQGDLAEAWREGTTEYATVAMRFEIVEAHVEIARGRVVEGNRTAPTEATEIWTFRRDMKGPWLLSAIQQAA</sequence>
<name>A0A4R7C4A0_9HYPH</name>
<evidence type="ECO:0000256" key="3">
    <source>
        <dbReference type="SAM" id="SignalP"/>
    </source>
</evidence>
<evidence type="ECO:0000256" key="1">
    <source>
        <dbReference type="SAM" id="MobiDB-lite"/>
    </source>
</evidence>
<accession>A0A4R7C4A0</accession>
<keyword evidence="2" id="KW-1133">Transmembrane helix</keyword>
<feature type="compositionally biased region" description="Gly residues" evidence="1">
    <location>
        <begin position="30"/>
        <end position="40"/>
    </location>
</feature>
<evidence type="ECO:0000313" key="6">
    <source>
        <dbReference type="Proteomes" id="UP000295122"/>
    </source>
</evidence>
<keyword evidence="6" id="KW-1185">Reference proteome</keyword>
<dbReference type="InterPro" id="IPR007379">
    <property type="entry name" value="Tim44-like_dom"/>
</dbReference>
<keyword evidence="2" id="KW-0472">Membrane</keyword>